<dbReference type="SUPFAM" id="SSF56935">
    <property type="entry name" value="Porins"/>
    <property type="match status" value="1"/>
</dbReference>
<dbReference type="InterPro" id="IPR000531">
    <property type="entry name" value="Beta-barrel_TonB"/>
</dbReference>
<dbReference type="InterPro" id="IPR036942">
    <property type="entry name" value="Beta-barrel_TonB_sf"/>
</dbReference>
<evidence type="ECO:0000256" key="9">
    <source>
        <dbReference type="ARBA" id="ARBA00023237"/>
    </source>
</evidence>
<dbReference type="NCBIfam" id="TIGR04057">
    <property type="entry name" value="SusC_RagA_signa"/>
    <property type="match status" value="1"/>
</dbReference>
<keyword evidence="5 12" id="KW-0732">Signal</keyword>
<dbReference type="GO" id="GO:0009279">
    <property type="term" value="C:cell outer membrane"/>
    <property type="evidence" value="ECO:0007669"/>
    <property type="project" value="UniProtKB-SubCell"/>
</dbReference>
<evidence type="ECO:0000256" key="7">
    <source>
        <dbReference type="ARBA" id="ARBA00023136"/>
    </source>
</evidence>
<dbReference type="InterPro" id="IPR037066">
    <property type="entry name" value="Plug_dom_sf"/>
</dbReference>
<evidence type="ECO:0000313" key="15">
    <source>
        <dbReference type="EMBL" id="RNL85195.1"/>
    </source>
</evidence>
<evidence type="ECO:0000256" key="6">
    <source>
        <dbReference type="ARBA" id="ARBA00023077"/>
    </source>
</evidence>
<dbReference type="Gene3D" id="2.60.40.1120">
    <property type="entry name" value="Carboxypeptidase-like, regulatory domain"/>
    <property type="match status" value="1"/>
</dbReference>
<organism evidence="15 16">
    <name type="scientific">Sinomicrobium pectinilyticum</name>
    <dbReference type="NCBI Taxonomy" id="1084421"/>
    <lineage>
        <taxon>Bacteria</taxon>
        <taxon>Pseudomonadati</taxon>
        <taxon>Bacteroidota</taxon>
        <taxon>Flavobacteriia</taxon>
        <taxon>Flavobacteriales</taxon>
        <taxon>Flavobacteriaceae</taxon>
        <taxon>Sinomicrobium</taxon>
    </lineage>
</organism>
<dbReference type="InterPro" id="IPR008969">
    <property type="entry name" value="CarboxyPept-like_regulatory"/>
</dbReference>
<dbReference type="NCBIfam" id="TIGR04056">
    <property type="entry name" value="OMP_RagA_SusC"/>
    <property type="match status" value="1"/>
</dbReference>
<evidence type="ECO:0000256" key="5">
    <source>
        <dbReference type="ARBA" id="ARBA00022729"/>
    </source>
</evidence>
<keyword evidence="8" id="KW-0675">Receptor</keyword>
<dbReference type="PANTHER" id="PTHR30069:SF29">
    <property type="entry name" value="HEMOGLOBIN AND HEMOGLOBIN-HAPTOGLOBIN-BINDING PROTEIN 1-RELATED"/>
    <property type="match status" value="1"/>
</dbReference>
<accession>A0A3N0EBH2</accession>
<feature type="signal peptide" evidence="12">
    <location>
        <begin position="1"/>
        <end position="22"/>
    </location>
</feature>
<dbReference type="Pfam" id="PF07715">
    <property type="entry name" value="Plug"/>
    <property type="match status" value="1"/>
</dbReference>
<evidence type="ECO:0000256" key="10">
    <source>
        <dbReference type="PROSITE-ProRule" id="PRU01360"/>
    </source>
</evidence>
<feature type="domain" description="TonB-dependent receptor plug" evidence="14">
    <location>
        <begin position="117"/>
        <end position="241"/>
    </location>
</feature>
<dbReference type="EMBL" id="RJTM01000091">
    <property type="protein sequence ID" value="RNL85195.1"/>
    <property type="molecule type" value="Genomic_DNA"/>
</dbReference>
<dbReference type="SUPFAM" id="SSF49464">
    <property type="entry name" value="Carboxypeptidase regulatory domain-like"/>
    <property type="match status" value="1"/>
</dbReference>
<dbReference type="Gene3D" id="2.170.130.10">
    <property type="entry name" value="TonB-dependent receptor, plug domain"/>
    <property type="match status" value="1"/>
</dbReference>
<dbReference type="OrthoDB" id="9768177at2"/>
<dbReference type="AlphaFoldDB" id="A0A3N0EBH2"/>
<proteinExistence type="inferred from homology"/>
<keyword evidence="9 10" id="KW-0998">Cell outer membrane</keyword>
<comment type="similarity">
    <text evidence="10 11">Belongs to the TonB-dependent receptor family.</text>
</comment>
<comment type="caution">
    <text evidence="15">The sequence shown here is derived from an EMBL/GenBank/DDBJ whole genome shotgun (WGS) entry which is preliminary data.</text>
</comment>
<evidence type="ECO:0000256" key="3">
    <source>
        <dbReference type="ARBA" id="ARBA00022452"/>
    </source>
</evidence>
<evidence type="ECO:0000259" key="13">
    <source>
        <dbReference type="Pfam" id="PF00593"/>
    </source>
</evidence>
<dbReference type="PANTHER" id="PTHR30069">
    <property type="entry name" value="TONB-DEPENDENT OUTER MEMBRANE RECEPTOR"/>
    <property type="match status" value="1"/>
</dbReference>
<dbReference type="InterPro" id="IPR039426">
    <property type="entry name" value="TonB-dep_rcpt-like"/>
</dbReference>
<keyword evidence="6 11" id="KW-0798">TonB box</keyword>
<dbReference type="InterPro" id="IPR023997">
    <property type="entry name" value="TonB-dep_OMP_SusC/RagA_CS"/>
</dbReference>
<keyword evidence="4 10" id="KW-0812">Transmembrane</keyword>
<feature type="chain" id="PRO_5018274314" evidence="12">
    <location>
        <begin position="23"/>
        <end position="1077"/>
    </location>
</feature>
<evidence type="ECO:0000313" key="16">
    <source>
        <dbReference type="Proteomes" id="UP000267469"/>
    </source>
</evidence>
<evidence type="ECO:0000256" key="8">
    <source>
        <dbReference type="ARBA" id="ARBA00023170"/>
    </source>
</evidence>
<protein>
    <submittedName>
        <fullName evidence="15">SusC/RagA family TonB-linked outer membrane protein</fullName>
    </submittedName>
</protein>
<dbReference type="GO" id="GO:0044718">
    <property type="term" value="P:siderophore transmembrane transport"/>
    <property type="evidence" value="ECO:0007669"/>
    <property type="project" value="TreeGrafter"/>
</dbReference>
<dbReference type="Gene3D" id="2.40.170.20">
    <property type="entry name" value="TonB-dependent receptor, beta-barrel domain"/>
    <property type="match status" value="1"/>
</dbReference>
<dbReference type="InterPro" id="IPR023996">
    <property type="entry name" value="TonB-dep_OMP_SusC/RagA"/>
</dbReference>
<reference evidence="15 16" key="1">
    <citation type="submission" date="2018-10" db="EMBL/GenBank/DDBJ databases">
        <title>Sinomicrobium pectinilyticum sp. nov., a pectinase-producing bacterium isolated from alkaline and saline soil, and emended description of the genus Sinomicrobium.</title>
        <authorList>
            <person name="Cheng B."/>
            <person name="Li C."/>
            <person name="Lai Q."/>
            <person name="Du M."/>
            <person name="Shao Z."/>
            <person name="Xu P."/>
            <person name="Yang C."/>
        </authorList>
    </citation>
    <scope>NUCLEOTIDE SEQUENCE [LARGE SCALE GENOMIC DNA]</scope>
    <source>
        <strain evidence="15 16">5DNS001</strain>
    </source>
</reference>
<dbReference type="Pfam" id="PF13715">
    <property type="entry name" value="CarbopepD_reg_2"/>
    <property type="match status" value="1"/>
</dbReference>
<dbReference type="FunFam" id="2.60.40.1120:FF:000003">
    <property type="entry name" value="Outer membrane protein Omp121"/>
    <property type="match status" value="1"/>
</dbReference>
<keyword evidence="16" id="KW-1185">Reference proteome</keyword>
<name>A0A3N0EBH2_SINP1</name>
<dbReference type="InterPro" id="IPR012910">
    <property type="entry name" value="Plug_dom"/>
</dbReference>
<evidence type="ECO:0000256" key="11">
    <source>
        <dbReference type="RuleBase" id="RU003357"/>
    </source>
</evidence>
<dbReference type="PROSITE" id="PS52016">
    <property type="entry name" value="TONB_DEPENDENT_REC_3"/>
    <property type="match status" value="1"/>
</dbReference>
<keyword evidence="3 10" id="KW-1134">Transmembrane beta strand</keyword>
<evidence type="ECO:0000256" key="2">
    <source>
        <dbReference type="ARBA" id="ARBA00022448"/>
    </source>
</evidence>
<gene>
    <name evidence="15" type="ORF">ED312_12990</name>
</gene>
<keyword evidence="7 10" id="KW-0472">Membrane</keyword>
<sequence length="1077" mass="118673">MRTKFSGILTLLLAFMVQIGLAQEKAVSGTVTDTGGMPLPGANVIIKGTSTGTQTDFDGNFTINVSEGEILQISYIGMKTAEVTVGASSTLSIQLEEDAQNLEEVVVTALGIKREKKSLGYASQEVSGEKLAQVPVANMSDALTGTVAGLNITQSGTMGGSTNIVLRGVSSLVGNNQALIVIDGTPINNETFNQTNIGSGTGAYDYGNGLSDVNPNDIEDVNVLKGAAATALYGSRGMNGVIMITTKRGKSSEKIGVEFNSAITVGNVNKKTLPKYQNEYGGGYDGGSFYSGDIDGDGVVENNIVYTYDDASFGNRFDPNKLVYNWDSQYPQLPGYLQPTPFVAGASTPNDIWGTSTTYVNSVAFNGGSEKGNYRLSYTNFLQEGALRNNNITRNTIDFSADYNLTEKLNVFGNITYTNTRGKGRVLTGYDSRNPMQGFRQWWNMSVDMQKQKEAYELTGQNVTWNLKDWINQEVGYTDNYYFNRDHNYQTDRRNRYFGNFGLNYEINDWMSVLGRFTFDTFNELREERVAMGSSAGQGRSSHGGAGEYYFMTHTVSEYNYDLILNIDKDLNDDLNLNANVGWNLRANSRYGNDARTNGGLKIPGLYSITNTANPLTEEDINDFNIRKKVDGFFAQANLGFRRMLYVGGSIRTDRSSALPSDNNRYWYPSGSLSFVFSELLDSRETINFGKFRFNYARVGNDTDPYQLINTYVLNAKLGNSYNATAPATSNNPNLKSETMQEIEAGLEMNFFNNRLSFDVSVYNRKTFDLITNTDISGSSGFTGLWVNSGDIENKGIETRVTVVPIQTEDFRWEMTANWSKNENKVTKIFGDSEYLEMGSMWNVSVGAKLGESAGTIRGTDFQYINGQRVVGSDGKYLISESSQEVIGDANPDWIGGLNNSFTYKNFNLSFLIDIKHGGDVYSQDMAFGLATGLYPETAGLNELGIPKRDPVADNGGVILKGVKEDGSANDIRADFSTYENPYGYYGAPEAMHVYDASYIKLRNLSLSYRMPKDIFGEDSVINNMTLSFIGRNLWIIHKNLPYSDPEAGMSAGNVQGFQNGAHPTFREIGASVKIEF</sequence>
<evidence type="ECO:0000259" key="14">
    <source>
        <dbReference type="Pfam" id="PF07715"/>
    </source>
</evidence>
<evidence type="ECO:0000256" key="1">
    <source>
        <dbReference type="ARBA" id="ARBA00004571"/>
    </source>
</evidence>
<feature type="domain" description="TonB-dependent receptor-like beta-barrel" evidence="13">
    <location>
        <begin position="469"/>
        <end position="1034"/>
    </location>
</feature>
<keyword evidence="2 10" id="KW-0813">Transport</keyword>
<dbReference type="Pfam" id="PF00593">
    <property type="entry name" value="TonB_dep_Rec_b-barrel"/>
    <property type="match status" value="1"/>
</dbReference>
<evidence type="ECO:0000256" key="4">
    <source>
        <dbReference type="ARBA" id="ARBA00022692"/>
    </source>
</evidence>
<comment type="subcellular location">
    <subcellularLocation>
        <location evidence="1 10">Cell outer membrane</location>
        <topology evidence="1 10">Multi-pass membrane protein</topology>
    </subcellularLocation>
</comment>
<evidence type="ECO:0000256" key="12">
    <source>
        <dbReference type="SAM" id="SignalP"/>
    </source>
</evidence>
<dbReference type="Proteomes" id="UP000267469">
    <property type="component" value="Unassembled WGS sequence"/>
</dbReference>
<dbReference type="RefSeq" id="WP_123216444.1">
    <property type="nucleotide sequence ID" value="NZ_RJTM01000091.1"/>
</dbReference>
<dbReference type="GO" id="GO:0015344">
    <property type="term" value="F:siderophore uptake transmembrane transporter activity"/>
    <property type="evidence" value="ECO:0007669"/>
    <property type="project" value="TreeGrafter"/>
</dbReference>